<dbReference type="InterPro" id="IPR016177">
    <property type="entry name" value="DNA-bd_dom_sf"/>
</dbReference>
<feature type="compositionally biased region" description="Basic and acidic residues" evidence="6">
    <location>
        <begin position="135"/>
        <end position="144"/>
    </location>
</feature>
<feature type="region of interest" description="Disordered" evidence="6">
    <location>
        <begin position="404"/>
        <end position="428"/>
    </location>
</feature>
<dbReference type="SMART" id="SM00391">
    <property type="entry name" value="MBD"/>
    <property type="match status" value="1"/>
</dbReference>
<feature type="region of interest" description="Disordered" evidence="6">
    <location>
        <begin position="580"/>
        <end position="603"/>
    </location>
</feature>
<keyword evidence="4" id="KW-0804">Transcription</keyword>
<reference evidence="9" key="1">
    <citation type="submission" date="2025-08" db="UniProtKB">
        <authorList>
            <consortium name="RefSeq"/>
        </authorList>
    </citation>
    <scope>IDENTIFICATION</scope>
</reference>
<keyword evidence="5" id="KW-0539">Nucleus</keyword>
<dbReference type="GO" id="GO:0003677">
    <property type="term" value="F:DNA binding"/>
    <property type="evidence" value="ECO:0007669"/>
    <property type="project" value="UniProtKB-KW"/>
</dbReference>
<evidence type="ECO:0000256" key="1">
    <source>
        <dbReference type="ARBA" id="ARBA00004123"/>
    </source>
</evidence>
<evidence type="ECO:0000256" key="6">
    <source>
        <dbReference type="SAM" id="MobiDB-lite"/>
    </source>
</evidence>
<dbReference type="InterPro" id="IPR038945">
    <property type="entry name" value="MBD13-like"/>
</dbReference>
<dbReference type="AlphaFoldDB" id="A0AAJ6YAV6"/>
<dbReference type="PANTHER" id="PTHR34067">
    <property type="entry name" value="OS04G0193200 PROTEIN"/>
    <property type="match status" value="1"/>
</dbReference>
<keyword evidence="3" id="KW-0238">DNA-binding</keyword>
<dbReference type="Proteomes" id="UP000694918">
    <property type="component" value="Unplaced"/>
</dbReference>
<organism evidence="8 9">
    <name type="scientific">Populus euphratica</name>
    <name type="common">Euphrates poplar</name>
    <dbReference type="NCBI Taxonomy" id="75702"/>
    <lineage>
        <taxon>Eukaryota</taxon>
        <taxon>Viridiplantae</taxon>
        <taxon>Streptophyta</taxon>
        <taxon>Embryophyta</taxon>
        <taxon>Tracheophyta</taxon>
        <taxon>Spermatophyta</taxon>
        <taxon>Magnoliopsida</taxon>
        <taxon>eudicotyledons</taxon>
        <taxon>Gunneridae</taxon>
        <taxon>Pentapetalae</taxon>
        <taxon>rosids</taxon>
        <taxon>fabids</taxon>
        <taxon>Malpighiales</taxon>
        <taxon>Salicaceae</taxon>
        <taxon>Saliceae</taxon>
        <taxon>Populus</taxon>
    </lineage>
</organism>
<feature type="compositionally biased region" description="Basic and acidic residues" evidence="6">
    <location>
        <begin position="795"/>
        <end position="806"/>
    </location>
</feature>
<dbReference type="Pfam" id="PF01429">
    <property type="entry name" value="MBD"/>
    <property type="match status" value="1"/>
</dbReference>
<dbReference type="Gene3D" id="3.30.890.10">
    <property type="entry name" value="Methyl-cpg-binding Protein 2, Chain A"/>
    <property type="match status" value="1"/>
</dbReference>
<protein>
    <submittedName>
        <fullName evidence="9">Uncharacterized protein LOC105142633 isoform X4</fullName>
    </submittedName>
</protein>
<accession>A0AAJ6YAV6</accession>
<feature type="compositionally biased region" description="Basic and acidic residues" evidence="6">
    <location>
        <begin position="416"/>
        <end position="428"/>
    </location>
</feature>
<dbReference type="GO" id="GO:0005634">
    <property type="term" value="C:nucleus"/>
    <property type="evidence" value="ECO:0007669"/>
    <property type="project" value="UniProtKB-SubCell"/>
</dbReference>
<dbReference type="InterPro" id="IPR001739">
    <property type="entry name" value="Methyl_CpG_DNA-bd"/>
</dbReference>
<evidence type="ECO:0000313" key="8">
    <source>
        <dbReference type="Proteomes" id="UP000694918"/>
    </source>
</evidence>
<sequence>MGGTSFMLMLYGQIRTLEVWQHVGSCTHSFCPEFSLFFLLLKTLDSQKNKAVIYVVQKKRVVVVVFSVAGDHCLEKTTVGEMGDPKSDDWLPEGWRVEVKVRDNGKKDKFYFPPTGGLRFNSKIEVSRYLNGSHPKSEEKEGSNDQRSSNKVVIEKTVPEGLPLGWTKEIKVTKKGGRIRRDPSLAVAKKQDLEVNETPSPVTGDQSLKACEIAKHEQILNSASTGERIIVSEHTSDQYESVAKKQKLEVNRTQSSIISDHRLKSCEIAQDEHSLNLASAGEYTAVSEHASDQCVSVAKKQKLEVSGMPSPIISDRNWKSCVIAKVEQIHDSASRGECNTVSVHTSNQCVSATKKQRLAVDRSPSSIISDQSLKSCEISEDKQILASSSTGECTAVSKHTPIQCGVGTESSSSEFPEDKGSNQTEEKSDFVRASFVEDPSRGVPEDKLLLEVGETRKEIKRAGLRKSKNKNDINLPRRASKRLAGIPLAPTPELKAITRVRRAAVEPGNEVIASTSEQASCGELDTELNTKNAFDTSKSTEMPVESNESKHGIVDMEHAGKAGSGKEGDEKHECAVVSSSGKLAAAEHGGKIETANNSGEKPGLPFDLPLEELWQDPCIAFAIKTLTEAPVDSDSIKVSPGSSNNEFLGMAALDEHAGKEDIGNNGNLFIPEHARGVETSNKADEKPVSPLNLPFADVWSDPCIEFAIKTLTGAIPLDFDVVQDCLPQQAGSSQQQQSSGFTLPKVGEFCQAEFLCQQFGTSEKPSFNQAALAGPALPHAKHVNLGYSAGPSRRQHSEERSNKRRR</sequence>
<feature type="domain" description="MBD" evidence="7">
    <location>
        <begin position="81"/>
        <end position="151"/>
    </location>
</feature>
<evidence type="ECO:0000256" key="2">
    <source>
        <dbReference type="ARBA" id="ARBA00023015"/>
    </source>
</evidence>
<evidence type="ECO:0000256" key="4">
    <source>
        <dbReference type="ARBA" id="ARBA00023163"/>
    </source>
</evidence>
<dbReference type="SUPFAM" id="SSF54171">
    <property type="entry name" value="DNA-binding domain"/>
    <property type="match status" value="1"/>
</dbReference>
<evidence type="ECO:0000256" key="3">
    <source>
        <dbReference type="ARBA" id="ARBA00023125"/>
    </source>
</evidence>
<keyword evidence="8" id="KW-1185">Reference proteome</keyword>
<name>A0AAJ6YAV6_POPEU</name>
<dbReference type="PANTHER" id="PTHR34067:SF24">
    <property type="entry name" value="METHYL-CPG-BINDING DOMAIN-CONTAINING PROTEIN 13"/>
    <property type="match status" value="1"/>
</dbReference>
<gene>
    <name evidence="9" type="primary">LOC105142633</name>
</gene>
<keyword evidence="2" id="KW-0805">Transcription regulation</keyword>
<comment type="subcellular location">
    <subcellularLocation>
        <location evidence="1">Nucleus</location>
    </subcellularLocation>
</comment>
<evidence type="ECO:0000259" key="7">
    <source>
        <dbReference type="PROSITE" id="PS50982"/>
    </source>
</evidence>
<dbReference type="GeneID" id="105142633"/>
<proteinExistence type="predicted"/>
<feature type="region of interest" description="Disordered" evidence="6">
    <location>
        <begin position="783"/>
        <end position="806"/>
    </location>
</feature>
<evidence type="ECO:0000313" key="9">
    <source>
        <dbReference type="RefSeq" id="XP_011048656.1"/>
    </source>
</evidence>
<dbReference type="PROSITE" id="PS50982">
    <property type="entry name" value="MBD"/>
    <property type="match status" value="1"/>
</dbReference>
<feature type="region of interest" description="Disordered" evidence="6">
    <location>
        <begin position="132"/>
        <end position="151"/>
    </location>
</feature>
<dbReference type="CDD" id="cd00122">
    <property type="entry name" value="MBD"/>
    <property type="match status" value="1"/>
</dbReference>
<evidence type="ECO:0000256" key="5">
    <source>
        <dbReference type="ARBA" id="ARBA00023242"/>
    </source>
</evidence>
<dbReference type="RefSeq" id="XP_011048656.1">
    <property type="nucleotide sequence ID" value="XM_011050354.1"/>
</dbReference>